<comment type="similarity">
    <text evidence="2">Belongs to the methyl-accepting chemotaxis (MCP) protein family.</text>
</comment>
<evidence type="ECO:0000256" key="2">
    <source>
        <dbReference type="ARBA" id="ARBA00029447"/>
    </source>
</evidence>
<dbReference type="InterPro" id="IPR004090">
    <property type="entry name" value="Chemotax_Me-accpt_rcpt"/>
</dbReference>
<dbReference type="CDD" id="cd06225">
    <property type="entry name" value="HAMP"/>
    <property type="match status" value="1"/>
</dbReference>
<dbReference type="SUPFAM" id="SSF58104">
    <property type="entry name" value="Methyl-accepting chemotaxis protein (MCP) signaling domain"/>
    <property type="match status" value="1"/>
</dbReference>
<keyword evidence="4" id="KW-1133">Transmembrane helix</keyword>
<evidence type="ECO:0000256" key="1">
    <source>
        <dbReference type="ARBA" id="ARBA00022481"/>
    </source>
</evidence>
<evidence type="ECO:0000313" key="8">
    <source>
        <dbReference type="Proteomes" id="UP001057498"/>
    </source>
</evidence>
<proteinExistence type="inferred from homology"/>
<protein>
    <submittedName>
        <fullName evidence="7">Methyl-accepting chemotaxis protein</fullName>
    </submittedName>
</protein>
<organism evidence="7 8">
    <name type="scientific">Sphaerotilus microaerophilus</name>
    <dbReference type="NCBI Taxonomy" id="2914710"/>
    <lineage>
        <taxon>Bacteria</taxon>
        <taxon>Pseudomonadati</taxon>
        <taxon>Pseudomonadota</taxon>
        <taxon>Betaproteobacteria</taxon>
        <taxon>Burkholderiales</taxon>
        <taxon>Sphaerotilaceae</taxon>
        <taxon>Sphaerotilus</taxon>
    </lineage>
</organism>
<evidence type="ECO:0000313" key="7">
    <source>
        <dbReference type="EMBL" id="BDI07868.1"/>
    </source>
</evidence>
<dbReference type="Pfam" id="PF12729">
    <property type="entry name" value="4HB_MCP_1"/>
    <property type="match status" value="1"/>
</dbReference>
<keyword evidence="8" id="KW-1185">Reference proteome</keyword>
<dbReference type="Pfam" id="PF00672">
    <property type="entry name" value="HAMP"/>
    <property type="match status" value="1"/>
</dbReference>
<dbReference type="SMART" id="SM00304">
    <property type="entry name" value="HAMP"/>
    <property type="match status" value="1"/>
</dbReference>
<evidence type="ECO:0000259" key="6">
    <source>
        <dbReference type="PROSITE" id="PS50885"/>
    </source>
</evidence>
<reference evidence="7" key="1">
    <citation type="submission" date="2022-04" db="EMBL/GenBank/DDBJ databases">
        <title>Whole genome sequence of Sphaerotilus sp. FB-5.</title>
        <authorList>
            <person name="Takeda M."/>
            <person name="Narihara S."/>
            <person name="Akimoto M."/>
            <person name="Akimoto R."/>
            <person name="Nishiyashiki S."/>
            <person name="Murakami T."/>
        </authorList>
    </citation>
    <scope>NUCLEOTIDE SEQUENCE</scope>
    <source>
        <strain evidence="7">FB-5</strain>
    </source>
</reference>
<name>A0ABN6PT78_9BURK</name>
<keyword evidence="4" id="KW-0472">Membrane</keyword>
<evidence type="ECO:0000256" key="3">
    <source>
        <dbReference type="PROSITE-ProRule" id="PRU00284"/>
    </source>
</evidence>
<dbReference type="PROSITE" id="PS50111">
    <property type="entry name" value="CHEMOTAXIS_TRANSDUC_2"/>
    <property type="match status" value="1"/>
</dbReference>
<dbReference type="Proteomes" id="UP001057498">
    <property type="component" value="Chromosome"/>
</dbReference>
<dbReference type="Gene3D" id="1.10.287.950">
    <property type="entry name" value="Methyl-accepting chemotaxis protein"/>
    <property type="match status" value="1"/>
</dbReference>
<dbReference type="RefSeq" id="WP_251971024.1">
    <property type="nucleotide sequence ID" value="NZ_AP025730.1"/>
</dbReference>
<dbReference type="InterPro" id="IPR051310">
    <property type="entry name" value="MCP_chemotaxis"/>
</dbReference>
<dbReference type="InterPro" id="IPR003660">
    <property type="entry name" value="HAMP_dom"/>
</dbReference>
<keyword evidence="1" id="KW-0488">Methylation</keyword>
<feature type="domain" description="HAMP" evidence="6">
    <location>
        <begin position="215"/>
        <end position="267"/>
    </location>
</feature>
<dbReference type="Pfam" id="PF00015">
    <property type="entry name" value="MCPsignal"/>
    <property type="match status" value="1"/>
</dbReference>
<dbReference type="SMART" id="SM00283">
    <property type="entry name" value="MA"/>
    <property type="match status" value="1"/>
</dbReference>
<feature type="transmembrane region" description="Helical" evidence="4">
    <location>
        <begin position="196"/>
        <end position="218"/>
    </location>
</feature>
<evidence type="ECO:0000256" key="4">
    <source>
        <dbReference type="SAM" id="Phobius"/>
    </source>
</evidence>
<dbReference type="PROSITE" id="PS51257">
    <property type="entry name" value="PROKAR_LIPOPROTEIN"/>
    <property type="match status" value="1"/>
</dbReference>
<dbReference type="PRINTS" id="PR00260">
    <property type="entry name" value="CHEMTRNSDUCR"/>
</dbReference>
<accession>A0ABN6PT78</accession>
<sequence>MSRFLHDLPIAAKVALAPLLAIACLIAVSAVGRLSNQASSAALRSLSQEQLPRIEVVAKLKTRVVQLDGMVMRSLAYEGSGMKAARVEAVDKAIVEELKAVQAHVGQLMQAAPPQERVLYERLQKSLAGFAKLALDTLDMKSSGLSQAAMLMTSAEQEHARLSEAVEKLVATVNGRIQAEVEQANATAARADSVTLAVLLGALLVSGAITWLCIRLIVRPLQGAVHLARDIAAGDLTRRVEHTSRDETGQVLDAMQDVAQRLRGLIGQIQTAAQHIEGASTEITQGNQNLSIRTEQTASELQQTASTMEHLAGQMLDSSQGAAQAHQLAARAADIARQGGGAVKEAVSSMEQIAAQAVRIRDIVGVIDSLSFQTNILALNAAVEAARAGEHGRGFAVVAEEVRALAGRSAASSKEIRALIGDSVDQADTGSQKAQAAGQIMGEIVRAIEDASGLITTIARTSQEQAGGVASVSEAVSRMDSNTQQNAALVEQAAAATESLQEQARALMHSLAVFRTA</sequence>
<dbReference type="InterPro" id="IPR004089">
    <property type="entry name" value="MCPsignal_dom"/>
</dbReference>
<keyword evidence="3" id="KW-0807">Transducer</keyword>
<dbReference type="PANTHER" id="PTHR43531">
    <property type="entry name" value="PROTEIN ICFG"/>
    <property type="match status" value="1"/>
</dbReference>
<keyword evidence="4" id="KW-0812">Transmembrane</keyword>
<gene>
    <name evidence="7" type="primary">cheM</name>
    <name evidence="7" type="ORF">CATMQ487_48380</name>
</gene>
<dbReference type="PROSITE" id="PS50885">
    <property type="entry name" value="HAMP"/>
    <property type="match status" value="1"/>
</dbReference>
<dbReference type="EMBL" id="AP025730">
    <property type="protein sequence ID" value="BDI07868.1"/>
    <property type="molecule type" value="Genomic_DNA"/>
</dbReference>
<evidence type="ECO:0000259" key="5">
    <source>
        <dbReference type="PROSITE" id="PS50111"/>
    </source>
</evidence>
<feature type="domain" description="Methyl-accepting transducer" evidence="5">
    <location>
        <begin position="272"/>
        <end position="501"/>
    </location>
</feature>
<dbReference type="InterPro" id="IPR024478">
    <property type="entry name" value="HlyB_4HB_MCP"/>
</dbReference>
<dbReference type="PANTHER" id="PTHR43531:SF14">
    <property type="entry name" value="METHYL-ACCEPTING CHEMOTAXIS PROTEIN I-RELATED"/>
    <property type="match status" value="1"/>
</dbReference>